<accession>A0A0A3I712</accession>
<dbReference type="Proteomes" id="UP000030416">
    <property type="component" value="Unassembled WGS sequence"/>
</dbReference>
<feature type="transmembrane region" description="Helical" evidence="1">
    <location>
        <begin position="102"/>
        <end position="122"/>
    </location>
</feature>
<name>A0A0A3I712_9BACL</name>
<keyword evidence="3" id="KW-1185">Reference proteome</keyword>
<comment type="caution">
    <text evidence="2">The sequence shown here is derived from an EMBL/GenBank/DDBJ whole genome shotgun (WGS) entry which is preliminary data.</text>
</comment>
<evidence type="ECO:0000256" key="1">
    <source>
        <dbReference type="SAM" id="Phobius"/>
    </source>
</evidence>
<sequence>MQDIISVERSLLYIQQHHVELFNCTAHEMKEFEYLIKNGGLNENDAWIIAFNIWLLLIPDKNDIIYSAEKTLYYPANFLIMNELVLNYSFKQFKRNHHQKRTIFIVALSIANGINQWIYLVMEKYNLMDLYERNKARRYFDSHLGNPEEIKILAENQARFVKASVKELKTNSFNQMIKNCCDEAINISMQYSHI</sequence>
<organism evidence="2 3">
    <name type="scientific">Ureibacillus manganicus DSM 26584</name>
    <dbReference type="NCBI Taxonomy" id="1384049"/>
    <lineage>
        <taxon>Bacteria</taxon>
        <taxon>Bacillati</taxon>
        <taxon>Bacillota</taxon>
        <taxon>Bacilli</taxon>
        <taxon>Bacillales</taxon>
        <taxon>Caryophanaceae</taxon>
        <taxon>Ureibacillus</taxon>
    </lineage>
</organism>
<protein>
    <submittedName>
        <fullName evidence="2">Uncharacterized protein</fullName>
    </submittedName>
</protein>
<evidence type="ECO:0000313" key="2">
    <source>
        <dbReference type="EMBL" id="KGR78503.1"/>
    </source>
</evidence>
<evidence type="ECO:0000313" key="3">
    <source>
        <dbReference type="Proteomes" id="UP000030416"/>
    </source>
</evidence>
<keyword evidence="1" id="KW-0472">Membrane</keyword>
<dbReference type="RefSeq" id="WP_036186226.1">
    <property type="nucleotide sequence ID" value="NZ_AVDA01000011.1"/>
</dbReference>
<dbReference type="EMBL" id="JPVN01000011">
    <property type="protein sequence ID" value="KGR78503.1"/>
    <property type="molecule type" value="Genomic_DNA"/>
</dbReference>
<reference evidence="2 3" key="1">
    <citation type="submission" date="2014-02" db="EMBL/GenBank/DDBJ databases">
        <title>Draft genome sequence of Lysinibacillus manganicus DSM 26584T.</title>
        <authorList>
            <person name="Zhang F."/>
            <person name="Wang G."/>
            <person name="Zhang L."/>
        </authorList>
    </citation>
    <scope>NUCLEOTIDE SEQUENCE [LARGE SCALE GENOMIC DNA]</scope>
    <source>
        <strain evidence="2 3">DSM 26584</strain>
    </source>
</reference>
<gene>
    <name evidence="2" type="ORF">CD29_10670</name>
</gene>
<proteinExistence type="predicted"/>
<dbReference type="OrthoDB" id="2456199at2"/>
<keyword evidence="1" id="KW-0812">Transmembrane</keyword>
<dbReference type="AlphaFoldDB" id="A0A0A3I712"/>
<keyword evidence="1" id="KW-1133">Transmembrane helix</keyword>
<dbReference type="eggNOG" id="ENOG5033W3H">
    <property type="taxonomic scope" value="Bacteria"/>
</dbReference>